<dbReference type="InterPro" id="IPR017853">
    <property type="entry name" value="GH"/>
</dbReference>
<name>A0A077WIJ9_9FUNG</name>
<dbReference type="InterPro" id="IPR011583">
    <property type="entry name" value="Chitinase_II/V-like_cat"/>
</dbReference>
<dbReference type="PROSITE" id="PS51910">
    <property type="entry name" value="GH18_2"/>
    <property type="match status" value="1"/>
</dbReference>
<dbReference type="PANTHER" id="PTHR11177">
    <property type="entry name" value="CHITINASE"/>
    <property type="match status" value="1"/>
</dbReference>
<dbReference type="Pfam" id="PF03427">
    <property type="entry name" value="CBM_19"/>
    <property type="match status" value="1"/>
</dbReference>
<dbReference type="SMART" id="SM00636">
    <property type="entry name" value="Glyco_18"/>
    <property type="match status" value="1"/>
</dbReference>
<feature type="domain" description="GH18" evidence="2">
    <location>
        <begin position="27"/>
        <end position="415"/>
    </location>
</feature>
<dbReference type="OrthoDB" id="76388at2759"/>
<dbReference type="InterPro" id="IPR029070">
    <property type="entry name" value="Chitinase_insertion_sf"/>
</dbReference>
<evidence type="ECO:0000259" key="2">
    <source>
        <dbReference type="PROSITE" id="PS51910"/>
    </source>
</evidence>
<gene>
    <name evidence="3" type="ORF">LRAMOSA09421</name>
</gene>
<protein>
    <recommendedName>
        <fullName evidence="2">GH18 domain-containing protein</fullName>
    </recommendedName>
</protein>
<accession>A0A077WIJ9</accession>
<dbReference type="InterPro" id="IPR005089">
    <property type="entry name" value="CBM19"/>
</dbReference>
<dbReference type="GO" id="GO:0008061">
    <property type="term" value="F:chitin binding"/>
    <property type="evidence" value="ECO:0007669"/>
    <property type="project" value="InterPro"/>
</dbReference>
<dbReference type="AlphaFoldDB" id="A0A077WIJ9"/>
<dbReference type="InterPro" id="IPR001223">
    <property type="entry name" value="Glyco_hydro18_cat"/>
</dbReference>
<evidence type="ECO:0000313" key="3">
    <source>
        <dbReference type="EMBL" id="CDS06898.1"/>
    </source>
</evidence>
<reference evidence="3" key="1">
    <citation type="journal article" date="2014" name="Genome Announc.">
        <title>De novo whole-genome sequence and genome annotation of Lichtheimia ramosa.</title>
        <authorList>
            <person name="Linde J."/>
            <person name="Schwartze V."/>
            <person name="Binder U."/>
            <person name="Lass-Florl C."/>
            <person name="Voigt K."/>
            <person name="Horn F."/>
        </authorList>
    </citation>
    <scope>NUCLEOTIDE SEQUENCE</scope>
    <source>
        <strain evidence="3">JMRC FSU:6197</strain>
    </source>
</reference>
<keyword evidence="1" id="KW-0732">Signal</keyword>
<dbReference type="InterPro" id="IPR050314">
    <property type="entry name" value="Glycosyl_Hydrlase_18"/>
</dbReference>
<feature type="signal peptide" evidence="1">
    <location>
        <begin position="1"/>
        <end position="22"/>
    </location>
</feature>
<dbReference type="SUPFAM" id="SSF54556">
    <property type="entry name" value="Chitinase insertion domain"/>
    <property type="match status" value="1"/>
</dbReference>
<dbReference type="Pfam" id="PF00704">
    <property type="entry name" value="Glyco_hydro_18"/>
    <property type="match status" value="1"/>
</dbReference>
<organism evidence="3">
    <name type="scientific">Lichtheimia ramosa</name>
    <dbReference type="NCBI Taxonomy" id="688394"/>
    <lineage>
        <taxon>Eukaryota</taxon>
        <taxon>Fungi</taxon>
        <taxon>Fungi incertae sedis</taxon>
        <taxon>Mucoromycota</taxon>
        <taxon>Mucoromycotina</taxon>
        <taxon>Mucoromycetes</taxon>
        <taxon>Mucorales</taxon>
        <taxon>Lichtheimiaceae</taxon>
        <taxon>Lichtheimia</taxon>
    </lineage>
</organism>
<dbReference type="EMBL" id="LK023322">
    <property type="protein sequence ID" value="CDS06898.1"/>
    <property type="molecule type" value="Genomic_DNA"/>
</dbReference>
<proteinExistence type="predicted"/>
<dbReference type="SUPFAM" id="SSF51445">
    <property type="entry name" value="(Trans)glycosidases"/>
    <property type="match status" value="1"/>
</dbReference>
<feature type="chain" id="PRO_5001726199" description="GH18 domain-containing protein" evidence="1">
    <location>
        <begin position="23"/>
        <end position="545"/>
    </location>
</feature>
<dbReference type="GO" id="GO:0005975">
    <property type="term" value="P:carbohydrate metabolic process"/>
    <property type="evidence" value="ECO:0007669"/>
    <property type="project" value="InterPro"/>
</dbReference>
<dbReference type="GO" id="GO:0005576">
    <property type="term" value="C:extracellular region"/>
    <property type="evidence" value="ECO:0007669"/>
    <property type="project" value="TreeGrafter"/>
</dbReference>
<sequence>MAVGKSSMLVSTLLLLVHVCLAAAAEKMLIGYFPNWLYANYPVEQIPYEKYTHLNYAFAILNNEDLLPSFPDDWAVEFYLPKLVSLAHQADTKVLLSIGGWTGSQRFSSMVASPEARQRFIDWNVNFIRDYGTDGVDIGKWYYWEYPGRQGAGCNEYETNDADNFLVLLKELRETLDQEFADDYKEISLAVHVDPFTGSDGKPMTDVSAYVPYFDHINLMTYDINGAWATETGPNAPFQREEGKGASYSFVDSIKAWKNAGVPGNKITAGLAFYGRSIKAKVDMSQDPSSQYQPAIVGAPKGDSDDAYWADPYCAADIDGVSGVWKWTNLRSEGVLGDDWETTGQGWVRYWDDVSKTPWLFHPESKVYVSYDDPKSIGIKVDHALCEDLAGVMIWDLHQDNGELLNVAQRIRSDTPASCSMEKSSVNSIANAPTPRVSAQASSVQHSAPGSRTTFTTTSRLVVPSSSIDNVVSPSYEATSPMLGHPIDSESCNTPGEQRCVDSGRSPDWITCNYNKWVVRSCAAGAVCHENEQGNFFCGHADAVY</sequence>
<dbReference type="PANTHER" id="PTHR11177:SF392">
    <property type="entry name" value="HAP41P"/>
    <property type="match status" value="1"/>
</dbReference>
<dbReference type="Gene3D" id="3.10.50.10">
    <property type="match status" value="1"/>
</dbReference>
<evidence type="ECO:0000256" key="1">
    <source>
        <dbReference type="SAM" id="SignalP"/>
    </source>
</evidence>
<dbReference type="GO" id="GO:0004568">
    <property type="term" value="F:chitinase activity"/>
    <property type="evidence" value="ECO:0007669"/>
    <property type="project" value="TreeGrafter"/>
</dbReference>
<dbReference type="GO" id="GO:0006032">
    <property type="term" value="P:chitin catabolic process"/>
    <property type="evidence" value="ECO:0007669"/>
    <property type="project" value="InterPro"/>
</dbReference>
<dbReference type="Gene3D" id="3.20.20.80">
    <property type="entry name" value="Glycosidases"/>
    <property type="match status" value="1"/>
</dbReference>